<dbReference type="Gene3D" id="3.30.70.100">
    <property type="match status" value="1"/>
</dbReference>
<dbReference type="EMBL" id="JANWTP010000016">
    <property type="protein sequence ID" value="MDC8637571.1"/>
    <property type="molecule type" value="Genomic_DNA"/>
</dbReference>
<keyword evidence="2" id="KW-0503">Monooxygenase</keyword>
<organism evidence="2 3">
    <name type="scientific">Xanthomonas hortorum pv. hederae</name>
    <dbReference type="NCBI Taxonomy" id="453603"/>
    <lineage>
        <taxon>Bacteria</taxon>
        <taxon>Pseudomonadati</taxon>
        <taxon>Pseudomonadota</taxon>
        <taxon>Gammaproteobacteria</taxon>
        <taxon>Lysobacterales</taxon>
        <taxon>Lysobacteraceae</taxon>
        <taxon>Xanthomonas</taxon>
    </lineage>
</organism>
<sequence length="98" mass="11089">MSTPYSLCVILKVKPEHAEAFAALVEENVAETRKDKGVVVFNYHKVIGEEPTWLLYEIWESKQDSDIHRQKPDVQAFFTKAPQMLAGEPIIHALGPVI</sequence>
<dbReference type="PANTHER" id="PTHR33336:SF3">
    <property type="entry name" value="ABM DOMAIN-CONTAINING PROTEIN"/>
    <property type="match status" value="1"/>
</dbReference>
<dbReference type="Pfam" id="PF03992">
    <property type="entry name" value="ABM"/>
    <property type="match status" value="1"/>
</dbReference>
<dbReference type="InterPro" id="IPR011008">
    <property type="entry name" value="Dimeric_a/b-barrel"/>
</dbReference>
<name>A0A9X3Z0B5_9XANT</name>
<proteinExistence type="predicted"/>
<dbReference type="AlphaFoldDB" id="A0A9X3Z0B5"/>
<reference evidence="2" key="1">
    <citation type="journal article" date="2022" name="Phytopathology">
        <title>Whole genome sequencing-based tracing of a 2022 introduction and outbreak of Xanthomonas hortorum pv. pelargonii.</title>
        <authorList>
            <person name="Iruegas Bocardo F."/>
            <person name="Weisberg A.J."/>
            <person name="Riutta E.R."/>
            <person name="Kilday K.B."/>
            <person name="Bonkowski J.C."/>
            <person name="Creswell T.C."/>
            <person name="Daughtrey M."/>
            <person name="Rane K.K."/>
            <person name="Grunwald N.J."/>
            <person name="Chang J.H."/>
            <person name="Putnam M."/>
        </authorList>
    </citation>
    <scope>NUCLEOTIDE SEQUENCE</scope>
    <source>
        <strain evidence="2">22-338</strain>
    </source>
</reference>
<dbReference type="GO" id="GO:0004497">
    <property type="term" value="F:monooxygenase activity"/>
    <property type="evidence" value="ECO:0007669"/>
    <property type="project" value="UniProtKB-KW"/>
</dbReference>
<accession>A0A9X3Z0B5</accession>
<evidence type="ECO:0000313" key="2">
    <source>
        <dbReference type="EMBL" id="MDC8637571.1"/>
    </source>
</evidence>
<evidence type="ECO:0000313" key="3">
    <source>
        <dbReference type="Proteomes" id="UP001140230"/>
    </source>
</evidence>
<protein>
    <submittedName>
        <fullName evidence="2">Antibiotic biosynthesis monooxygenase</fullName>
    </submittedName>
</protein>
<dbReference type="SUPFAM" id="SSF54909">
    <property type="entry name" value="Dimeric alpha+beta barrel"/>
    <property type="match status" value="1"/>
</dbReference>
<dbReference type="Proteomes" id="UP001140230">
    <property type="component" value="Unassembled WGS sequence"/>
</dbReference>
<dbReference type="RefSeq" id="WP_159087124.1">
    <property type="nucleotide sequence ID" value="NZ_CP168173.1"/>
</dbReference>
<comment type="caution">
    <text evidence="2">The sequence shown here is derived from an EMBL/GenBank/DDBJ whole genome shotgun (WGS) entry which is preliminary data.</text>
</comment>
<dbReference type="InterPro" id="IPR050744">
    <property type="entry name" value="AI-2_Isomerase_LsrG"/>
</dbReference>
<dbReference type="InterPro" id="IPR007138">
    <property type="entry name" value="ABM_dom"/>
</dbReference>
<evidence type="ECO:0000259" key="1">
    <source>
        <dbReference type="PROSITE" id="PS51725"/>
    </source>
</evidence>
<dbReference type="PANTHER" id="PTHR33336">
    <property type="entry name" value="QUINOL MONOOXYGENASE YGIN-RELATED"/>
    <property type="match status" value="1"/>
</dbReference>
<keyword evidence="2" id="KW-0560">Oxidoreductase</keyword>
<feature type="domain" description="ABM" evidence="1">
    <location>
        <begin position="5"/>
        <end position="93"/>
    </location>
</feature>
<gene>
    <name evidence="2" type="ORF">NY667_07010</name>
</gene>
<dbReference type="PROSITE" id="PS51725">
    <property type="entry name" value="ABM"/>
    <property type="match status" value="1"/>
</dbReference>
<reference evidence="2" key="2">
    <citation type="submission" date="2022-08" db="EMBL/GenBank/DDBJ databases">
        <authorList>
            <person name="Iruegas-Bocardo F."/>
            <person name="Weisberg A.J."/>
            <person name="Riutta E.R."/>
            <person name="Kilday K."/>
            <person name="Bonkowski J.C."/>
            <person name="Creswell T."/>
            <person name="Daughtrey M.L."/>
            <person name="Rane K."/>
            <person name="Grunwald N.J."/>
            <person name="Chang J.H."/>
            <person name="Putnam M.L."/>
        </authorList>
    </citation>
    <scope>NUCLEOTIDE SEQUENCE</scope>
    <source>
        <strain evidence="2">22-338</strain>
    </source>
</reference>